<sequence>MERKEILMQVDQGGLALPERDFYLNKTISEDKILSAYLTYMTDVFTLLGAPNQTETRRKMEEVILFETELANITTPEEDRRDDTKLYHKMTLANLSHNYPHIKWVHLVNHLLSVVELNVAPTENVVVYAPEYLTALDAMLAKYQKTDEGKQ</sequence>
<organism evidence="2 3">
    <name type="scientific">Plakobranchus ocellatus</name>
    <dbReference type="NCBI Taxonomy" id="259542"/>
    <lineage>
        <taxon>Eukaryota</taxon>
        <taxon>Metazoa</taxon>
        <taxon>Spiralia</taxon>
        <taxon>Lophotrochozoa</taxon>
        <taxon>Mollusca</taxon>
        <taxon>Gastropoda</taxon>
        <taxon>Heterobranchia</taxon>
        <taxon>Euthyneura</taxon>
        <taxon>Panpulmonata</taxon>
        <taxon>Sacoglossa</taxon>
        <taxon>Placobranchoidea</taxon>
        <taxon>Plakobranchidae</taxon>
        <taxon>Plakobranchus</taxon>
    </lineage>
</organism>
<dbReference type="GO" id="GO:0004222">
    <property type="term" value="F:metalloendopeptidase activity"/>
    <property type="evidence" value="ECO:0007669"/>
    <property type="project" value="InterPro"/>
</dbReference>
<dbReference type="Pfam" id="PF05649">
    <property type="entry name" value="Peptidase_M13_N"/>
    <property type="match status" value="1"/>
</dbReference>
<comment type="caution">
    <text evidence="2">The sequence shown here is derived from an EMBL/GenBank/DDBJ whole genome shotgun (WGS) entry which is preliminary data.</text>
</comment>
<dbReference type="InterPro" id="IPR008753">
    <property type="entry name" value="Peptidase_M13_N"/>
</dbReference>
<gene>
    <name evidence="2" type="ORF">PoB_001821200</name>
</gene>
<dbReference type="InterPro" id="IPR042089">
    <property type="entry name" value="Peptidase_M13_dom_2"/>
</dbReference>
<dbReference type="Proteomes" id="UP000735302">
    <property type="component" value="Unassembled WGS sequence"/>
</dbReference>
<dbReference type="EMBL" id="BLXT01002163">
    <property type="protein sequence ID" value="GFN91706.1"/>
    <property type="molecule type" value="Genomic_DNA"/>
</dbReference>
<dbReference type="GO" id="GO:0016485">
    <property type="term" value="P:protein processing"/>
    <property type="evidence" value="ECO:0007669"/>
    <property type="project" value="TreeGrafter"/>
</dbReference>
<evidence type="ECO:0000259" key="1">
    <source>
        <dbReference type="Pfam" id="PF05649"/>
    </source>
</evidence>
<dbReference type="GO" id="GO:0005886">
    <property type="term" value="C:plasma membrane"/>
    <property type="evidence" value="ECO:0007669"/>
    <property type="project" value="TreeGrafter"/>
</dbReference>
<name>A0AAV3ZB40_9GAST</name>
<protein>
    <submittedName>
        <fullName evidence="2">Endothelin-converting enzyme 1</fullName>
    </submittedName>
</protein>
<dbReference type="AlphaFoldDB" id="A0AAV3ZB40"/>
<dbReference type="SUPFAM" id="SSF55486">
    <property type="entry name" value="Metalloproteases ('zincins'), catalytic domain"/>
    <property type="match status" value="1"/>
</dbReference>
<proteinExistence type="predicted"/>
<evidence type="ECO:0000313" key="3">
    <source>
        <dbReference type="Proteomes" id="UP000735302"/>
    </source>
</evidence>
<dbReference type="Gene3D" id="1.10.1380.10">
    <property type="entry name" value="Neutral endopeptidase , domain2"/>
    <property type="match status" value="1"/>
</dbReference>
<feature type="domain" description="Peptidase M13 N-terminal" evidence="1">
    <location>
        <begin position="7"/>
        <end position="145"/>
    </location>
</feature>
<dbReference type="PROSITE" id="PS51885">
    <property type="entry name" value="NEPRILYSIN"/>
    <property type="match status" value="1"/>
</dbReference>
<evidence type="ECO:0000313" key="2">
    <source>
        <dbReference type="EMBL" id="GFN91706.1"/>
    </source>
</evidence>
<dbReference type="InterPro" id="IPR000718">
    <property type="entry name" value="Peptidase_M13"/>
</dbReference>
<dbReference type="PANTHER" id="PTHR11733">
    <property type="entry name" value="ZINC METALLOPROTEASE FAMILY M13 NEPRILYSIN-RELATED"/>
    <property type="match status" value="1"/>
</dbReference>
<dbReference type="PANTHER" id="PTHR11733:SF167">
    <property type="entry name" value="FI17812P1-RELATED"/>
    <property type="match status" value="1"/>
</dbReference>
<accession>A0AAV3ZB40</accession>
<reference evidence="2 3" key="1">
    <citation type="journal article" date="2021" name="Elife">
        <title>Chloroplast acquisition without the gene transfer in kleptoplastic sea slugs, Plakobranchus ocellatus.</title>
        <authorList>
            <person name="Maeda T."/>
            <person name="Takahashi S."/>
            <person name="Yoshida T."/>
            <person name="Shimamura S."/>
            <person name="Takaki Y."/>
            <person name="Nagai Y."/>
            <person name="Toyoda A."/>
            <person name="Suzuki Y."/>
            <person name="Arimoto A."/>
            <person name="Ishii H."/>
            <person name="Satoh N."/>
            <person name="Nishiyama T."/>
            <person name="Hasebe M."/>
            <person name="Maruyama T."/>
            <person name="Minagawa J."/>
            <person name="Obokata J."/>
            <person name="Shigenobu S."/>
        </authorList>
    </citation>
    <scope>NUCLEOTIDE SEQUENCE [LARGE SCALE GENOMIC DNA]</scope>
</reference>
<keyword evidence="3" id="KW-1185">Reference proteome</keyword>